<dbReference type="Gene3D" id="3.10.400.10">
    <property type="entry name" value="Sulfate adenylyltransferase"/>
    <property type="match status" value="1"/>
</dbReference>
<evidence type="ECO:0000313" key="2">
    <source>
        <dbReference type="EMBL" id="CAA9582788.1"/>
    </source>
</evidence>
<dbReference type="Pfam" id="PF04266">
    <property type="entry name" value="ASCH"/>
    <property type="match status" value="1"/>
</dbReference>
<name>A0A6J4VTS5_9BACT</name>
<dbReference type="SUPFAM" id="SSF88697">
    <property type="entry name" value="PUA domain-like"/>
    <property type="match status" value="1"/>
</dbReference>
<dbReference type="PANTHER" id="PTHR39203">
    <property type="entry name" value="CYTOPLASMIC PROTEIN-RELATED"/>
    <property type="match status" value="1"/>
</dbReference>
<feature type="domain" description="ASCH" evidence="1">
    <location>
        <begin position="30"/>
        <end position="149"/>
    </location>
</feature>
<evidence type="ECO:0000259" key="1">
    <source>
        <dbReference type="SMART" id="SM01022"/>
    </source>
</evidence>
<dbReference type="InterPro" id="IPR007374">
    <property type="entry name" value="ASCH_domain"/>
</dbReference>
<sequence length="160" mass="17104">MGDEGSDRIEAFVGAARRASGLPIEPYDASAFGNSAAMVDELAALVVAGTKRATAGLLAGYEADGSPLPVAGDWSVVLDGTGQPVAVIRTAQVTVVAFAEVDAAFAWDEGEGDRTLAYWREEHRRFFSRSGQPFDDESPVVCERFEVVYPLPARPKRQAL</sequence>
<dbReference type="SMART" id="SM01022">
    <property type="entry name" value="ASCH"/>
    <property type="match status" value="1"/>
</dbReference>
<organism evidence="2">
    <name type="scientific">uncultured Thermomicrobiales bacterium</name>
    <dbReference type="NCBI Taxonomy" id="1645740"/>
    <lineage>
        <taxon>Bacteria</taxon>
        <taxon>Pseudomonadati</taxon>
        <taxon>Thermomicrobiota</taxon>
        <taxon>Thermomicrobia</taxon>
        <taxon>Thermomicrobiales</taxon>
        <taxon>environmental samples</taxon>
    </lineage>
</organism>
<protein>
    <recommendedName>
        <fullName evidence="1">ASCH domain-containing protein</fullName>
    </recommendedName>
</protein>
<reference evidence="2" key="1">
    <citation type="submission" date="2020-02" db="EMBL/GenBank/DDBJ databases">
        <authorList>
            <person name="Meier V. D."/>
        </authorList>
    </citation>
    <scope>NUCLEOTIDE SEQUENCE</scope>
    <source>
        <strain evidence="2">AVDCRST_MAG59</strain>
    </source>
</reference>
<gene>
    <name evidence="2" type="ORF">AVDCRST_MAG59-5016</name>
</gene>
<dbReference type="EMBL" id="CADCWF010000357">
    <property type="protein sequence ID" value="CAA9582788.1"/>
    <property type="molecule type" value="Genomic_DNA"/>
</dbReference>
<proteinExistence type="predicted"/>
<dbReference type="InterPro" id="IPR009326">
    <property type="entry name" value="DUF984"/>
</dbReference>
<accession>A0A6J4VTS5</accession>
<dbReference type="PANTHER" id="PTHR39203:SF1">
    <property type="entry name" value="CYTOPLASMIC PROTEIN"/>
    <property type="match status" value="1"/>
</dbReference>
<dbReference type="CDD" id="cd06553">
    <property type="entry name" value="ASCH_Ef3133_like"/>
    <property type="match status" value="1"/>
</dbReference>
<dbReference type="InterPro" id="IPR015947">
    <property type="entry name" value="PUA-like_sf"/>
</dbReference>
<dbReference type="AlphaFoldDB" id="A0A6J4VTS5"/>